<comment type="caution">
    <text evidence="2">The sequence shown here is derived from an EMBL/GenBank/DDBJ whole genome shotgun (WGS) entry which is preliminary data.</text>
</comment>
<dbReference type="CDD" id="cd06222">
    <property type="entry name" value="RNase_H_like"/>
    <property type="match status" value="1"/>
</dbReference>
<dbReference type="InterPro" id="IPR002156">
    <property type="entry name" value="RNaseH_domain"/>
</dbReference>
<feature type="domain" description="RNase H type-1" evidence="1">
    <location>
        <begin position="5"/>
        <end position="120"/>
    </location>
</feature>
<protein>
    <recommendedName>
        <fullName evidence="1">RNase H type-1 domain-containing protein</fullName>
    </recommendedName>
</protein>
<evidence type="ECO:0000313" key="3">
    <source>
        <dbReference type="Proteomes" id="UP001459277"/>
    </source>
</evidence>
<name>A0AAW2CAZ0_9ROSI</name>
<dbReference type="EMBL" id="JAZDWU010000007">
    <property type="protein sequence ID" value="KAK9995361.1"/>
    <property type="molecule type" value="Genomic_DNA"/>
</dbReference>
<reference evidence="2 3" key="1">
    <citation type="submission" date="2024-01" db="EMBL/GenBank/DDBJ databases">
        <title>A telomere-to-telomere, gap-free genome of sweet tea (Lithocarpus litseifolius).</title>
        <authorList>
            <person name="Zhou J."/>
        </authorList>
    </citation>
    <scope>NUCLEOTIDE SEQUENCE [LARGE SCALE GENOMIC DNA]</scope>
    <source>
        <strain evidence="2">Zhou-2022a</strain>
        <tissue evidence="2">Leaf</tissue>
    </source>
</reference>
<dbReference type="InterPro" id="IPR052929">
    <property type="entry name" value="RNase_H-like_EbsB-rel"/>
</dbReference>
<dbReference type="InterPro" id="IPR036397">
    <property type="entry name" value="RNaseH_sf"/>
</dbReference>
<dbReference type="GO" id="GO:0004523">
    <property type="term" value="F:RNA-DNA hybrid ribonuclease activity"/>
    <property type="evidence" value="ECO:0007669"/>
    <property type="project" value="InterPro"/>
</dbReference>
<evidence type="ECO:0000313" key="2">
    <source>
        <dbReference type="EMBL" id="KAK9995361.1"/>
    </source>
</evidence>
<dbReference type="Proteomes" id="UP001459277">
    <property type="component" value="Unassembled WGS sequence"/>
</dbReference>
<organism evidence="2 3">
    <name type="scientific">Lithocarpus litseifolius</name>
    <dbReference type="NCBI Taxonomy" id="425828"/>
    <lineage>
        <taxon>Eukaryota</taxon>
        <taxon>Viridiplantae</taxon>
        <taxon>Streptophyta</taxon>
        <taxon>Embryophyta</taxon>
        <taxon>Tracheophyta</taxon>
        <taxon>Spermatophyta</taxon>
        <taxon>Magnoliopsida</taxon>
        <taxon>eudicotyledons</taxon>
        <taxon>Gunneridae</taxon>
        <taxon>Pentapetalae</taxon>
        <taxon>rosids</taxon>
        <taxon>fabids</taxon>
        <taxon>Fagales</taxon>
        <taxon>Fagaceae</taxon>
        <taxon>Lithocarpus</taxon>
    </lineage>
</organism>
<accession>A0AAW2CAZ0</accession>
<dbReference type="SUPFAM" id="SSF53098">
    <property type="entry name" value="Ribonuclease H-like"/>
    <property type="match status" value="1"/>
</dbReference>
<sequence>MGAKANNREHSSIGVIIRDHSGATIGALNKLLPSAFPASIIEAFALLQGVLLAAEMGSTKAIFESDALDLIQAVNSNENGGVRGHILQDIRSSALVFNWSFFQHLKRDGNRAAHELARDAKLTGHFHVGSRLLSSNRS</sequence>
<keyword evidence="3" id="KW-1185">Reference proteome</keyword>
<evidence type="ECO:0000259" key="1">
    <source>
        <dbReference type="Pfam" id="PF13456"/>
    </source>
</evidence>
<dbReference type="InterPro" id="IPR012337">
    <property type="entry name" value="RNaseH-like_sf"/>
</dbReference>
<dbReference type="Gene3D" id="3.30.420.10">
    <property type="entry name" value="Ribonuclease H-like superfamily/Ribonuclease H"/>
    <property type="match status" value="1"/>
</dbReference>
<dbReference type="GO" id="GO:0003676">
    <property type="term" value="F:nucleic acid binding"/>
    <property type="evidence" value="ECO:0007669"/>
    <property type="project" value="InterPro"/>
</dbReference>
<gene>
    <name evidence="2" type="ORF">SO802_020047</name>
</gene>
<dbReference type="PANTHER" id="PTHR47074:SF48">
    <property type="entry name" value="POLYNUCLEOTIDYL TRANSFERASE, RIBONUCLEASE H-LIKE SUPERFAMILY PROTEIN"/>
    <property type="match status" value="1"/>
</dbReference>
<proteinExistence type="predicted"/>
<dbReference type="AlphaFoldDB" id="A0AAW2CAZ0"/>
<dbReference type="InterPro" id="IPR044730">
    <property type="entry name" value="RNase_H-like_dom_plant"/>
</dbReference>
<dbReference type="Pfam" id="PF13456">
    <property type="entry name" value="RVT_3"/>
    <property type="match status" value="1"/>
</dbReference>
<dbReference type="PANTHER" id="PTHR47074">
    <property type="entry name" value="BNAC02G40300D PROTEIN"/>
    <property type="match status" value="1"/>
</dbReference>